<dbReference type="PROSITE" id="PS51695">
    <property type="entry name" value="SEDOLISIN"/>
    <property type="match status" value="1"/>
</dbReference>
<dbReference type="PANTHER" id="PTHR14218:SF15">
    <property type="entry name" value="TRIPEPTIDYL-PEPTIDASE 1"/>
    <property type="match status" value="1"/>
</dbReference>
<evidence type="ECO:0000313" key="3">
    <source>
        <dbReference type="EMBL" id="GAA1991166.1"/>
    </source>
</evidence>
<dbReference type="InterPro" id="IPR036852">
    <property type="entry name" value="Peptidase_S8/S53_dom_sf"/>
</dbReference>
<dbReference type="SUPFAM" id="SSF52743">
    <property type="entry name" value="Subtilisin-like"/>
    <property type="match status" value="1"/>
</dbReference>
<organism evidence="3 4">
    <name type="scientific">Catenulispora subtropica</name>
    <dbReference type="NCBI Taxonomy" id="450798"/>
    <lineage>
        <taxon>Bacteria</taxon>
        <taxon>Bacillati</taxon>
        <taxon>Actinomycetota</taxon>
        <taxon>Actinomycetes</taxon>
        <taxon>Catenulisporales</taxon>
        <taxon>Catenulisporaceae</taxon>
        <taxon>Catenulispora</taxon>
    </lineage>
</organism>
<accession>A0ABP5E3P5</accession>
<protein>
    <submittedName>
        <fullName evidence="3">Peptidase S8</fullName>
    </submittedName>
</protein>
<feature type="region of interest" description="Disordered" evidence="1">
    <location>
        <begin position="1"/>
        <end position="21"/>
    </location>
</feature>
<evidence type="ECO:0000259" key="2">
    <source>
        <dbReference type="PROSITE" id="PS51695"/>
    </source>
</evidence>
<comment type="caution">
    <text evidence="3">The sequence shown here is derived from an EMBL/GenBank/DDBJ whole genome shotgun (WGS) entry which is preliminary data.</text>
</comment>
<dbReference type="InterPro" id="IPR030400">
    <property type="entry name" value="Sedolisin_dom"/>
</dbReference>
<dbReference type="EMBL" id="BAAAQM010000045">
    <property type="protein sequence ID" value="GAA1991166.1"/>
    <property type="molecule type" value="Genomic_DNA"/>
</dbReference>
<name>A0ABP5E3P5_9ACTN</name>
<dbReference type="InterPro" id="IPR050819">
    <property type="entry name" value="Tripeptidyl-peptidase_I"/>
</dbReference>
<feature type="domain" description="Peptidase S53" evidence="2">
    <location>
        <begin position="66"/>
        <end position="405"/>
    </location>
</feature>
<dbReference type="CDD" id="cd04056">
    <property type="entry name" value="Peptidases_S53"/>
    <property type="match status" value="1"/>
</dbReference>
<dbReference type="Proteomes" id="UP001499854">
    <property type="component" value="Unassembled WGS sequence"/>
</dbReference>
<keyword evidence="4" id="KW-1185">Reference proteome</keyword>
<dbReference type="Gene3D" id="3.40.50.200">
    <property type="entry name" value="Peptidase S8/S53 domain"/>
    <property type="match status" value="1"/>
</dbReference>
<evidence type="ECO:0000313" key="4">
    <source>
        <dbReference type="Proteomes" id="UP001499854"/>
    </source>
</evidence>
<sequence>MALAFTAPARAGSGPAPGAAAAAPAARSATPPILPFGCAAPGSGKIRCFGKGRLAPAATGDPNSSGLRPADLIAAYKLSGTDGAGRTVAIVDAFDDPKAEADLGAYRSAYGLPACTTANGCFKKVNQSGQASPLPSADYGWAEEESLDLDMVSAICPTCHILLVEASSADTTSLSAAEDAAAATSGVVAVSNSWGGSEDSTTTAADPHFNHAGVAITASSGDSGFGVSWPASSQYVTAVGGTSLKTASNARGWTETAWSGAGSGCSSNETKPSWQHDSGCANRTVADVSAVADPNTGVAVYDTANSCGGGSFCDLLLAFGLAQGADGWVQVGGTSASSPIIASVYALAGNTGSITSGSYPYAHTGSLFDVTSGSNGTCSPTYLCTAGAGYDGPTGLGTPNGTGGF</sequence>
<reference evidence="4" key="1">
    <citation type="journal article" date="2019" name="Int. J. Syst. Evol. Microbiol.">
        <title>The Global Catalogue of Microorganisms (GCM) 10K type strain sequencing project: providing services to taxonomists for standard genome sequencing and annotation.</title>
        <authorList>
            <consortium name="The Broad Institute Genomics Platform"/>
            <consortium name="The Broad Institute Genome Sequencing Center for Infectious Disease"/>
            <person name="Wu L."/>
            <person name="Ma J."/>
        </authorList>
    </citation>
    <scope>NUCLEOTIDE SEQUENCE [LARGE SCALE GENOMIC DNA]</scope>
    <source>
        <strain evidence="4">JCM 16013</strain>
    </source>
</reference>
<dbReference type="PANTHER" id="PTHR14218">
    <property type="entry name" value="PROTEASE S8 TRIPEPTIDYL PEPTIDASE I CLN2"/>
    <property type="match status" value="1"/>
</dbReference>
<proteinExistence type="predicted"/>
<gene>
    <name evidence="3" type="ORF">GCM10009838_63200</name>
</gene>
<evidence type="ECO:0000256" key="1">
    <source>
        <dbReference type="SAM" id="MobiDB-lite"/>
    </source>
</evidence>